<keyword evidence="3" id="KW-1185">Reference proteome</keyword>
<evidence type="ECO:0000256" key="1">
    <source>
        <dbReference type="SAM" id="MobiDB-lite"/>
    </source>
</evidence>
<comment type="caution">
    <text evidence="2">The sequence shown here is derived from an EMBL/GenBank/DDBJ whole genome shotgun (WGS) entry which is preliminary data.</text>
</comment>
<dbReference type="EMBL" id="QPFP01000541">
    <property type="protein sequence ID" value="TEB08794.1"/>
    <property type="molecule type" value="Genomic_DNA"/>
</dbReference>
<feature type="compositionally biased region" description="Acidic residues" evidence="1">
    <location>
        <begin position="235"/>
        <end position="265"/>
    </location>
</feature>
<accession>A0A4Y7RIH1</accession>
<proteinExistence type="predicted"/>
<name>A0A4Y7RIH1_COPMI</name>
<dbReference type="AlphaFoldDB" id="A0A4Y7RIH1"/>
<sequence length="284" mass="32102">MVDLLYPIRPGEIYRNAGIVVLHLTDVALRLSVLLYALLEAIRLMLCITLVAPERHLHQNQEWHPSTIEGDTVRHMLCSLLLLDVAQRRLKIEPRCDEEVNRLLQLLSRCQGLTERTSGPEYEALVKQFKIGALREIRRKCEALHDEATNLAGPEAGAILEASYSGATSQPEGERSLGQGIEGLVIEDEVERDLWHDYPEASFGFELAGEEEAEDGVQDIWPDELGIGNEVEEALVEGEDEDDVEGENYDPEEEQVVSDTEEEVGTYDWYENDPERYFAGPRQN</sequence>
<dbReference type="Proteomes" id="UP000298030">
    <property type="component" value="Unassembled WGS sequence"/>
</dbReference>
<gene>
    <name evidence="2" type="ORF">FA13DRAFT_1749727</name>
</gene>
<organism evidence="2 3">
    <name type="scientific">Coprinellus micaceus</name>
    <name type="common">Glistening ink-cap mushroom</name>
    <name type="synonym">Coprinus micaceus</name>
    <dbReference type="NCBI Taxonomy" id="71717"/>
    <lineage>
        <taxon>Eukaryota</taxon>
        <taxon>Fungi</taxon>
        <taxon>Dikarya</taxon>
        <taxon>Basidiomycota</taxon>
        <taxon>Agaricomycotina</taxon>
        <taxon>Agaricomycetes</taxon>
        <taxon>Agaricomycetidae</taxon>
        <taxon>Agaricales</taxon>
        <taxon>Agaricineae</taxon>
        <taxon>Psathyrellaceae</taxon>
        <taxon>Coprinellus</taxon>
    </lineage>
</organism>
<protein>
    <submittedName>
        <fullName evidence="2">Uncharacterized protein</fullName>
    </submittedName>
</protein>
<reference evidence="2 3" key="1">
    <citation type="journal article" date="2019" name="Nat. Ecol. Evol.">
        <title>Megaphylogeny resolves global patterns of mushroom evolution.</title>
        <authorList>
            <person name="Varga T."/>
            <person name="Krizsan K."/>
            <person name="Foldi C."/>
            <person name="Dima B."/>
            <person name="Sanchez-Garcia M."/>
            <person name="Sanchez-Ramirez S."/>
            <person name="Szollosi G.J."/>
            <person name="Szarkandi J.G."/>
            <person name="Papp V."/>
            <person name="Albert L."/>
            <person name="Andreopoulos W."/>
            <person name="Angelini C."/>
            <person name="Antonin V."/>
            <person name="Barry K.W."/>
            <person name="Bougher N.L."/>
            <person name="Buchanan P."/>
            <person name="Buyck B."/>
            <person name="Bense V."/>
            <person name="Catcheside P."/>
            <person name="Chovatia M."/>
            <person name="Cooper J."/>
            <person name="Damon W."/>
            <person name="Desjardin D."/>
            <person name="Finy P."/>
            <person name="Geml J."/>
            <person name="Haridas S."/>
            <person name="Hughes K."/>
            <person name="Justo A."/>
            <person name="Karasinski D."/>
            <person name="Kautmanova I."/>
            <person name="Kiss B."/>
            <person name="Kocsube S."/>
            <person name="Kotiranta H."/>
            <person name="LaButti K.M."/>
            <person name="Lechner B.E."/>
            <person name="Liimatainen K."/>
            <person name="Lipzen A."/>
            <person name="Lukacs Z."/>
            <person name="Mihaltcheva S."/>
            <person name="Morgado L.N."/>
            <person name="Niskanen T."/>
            <person name="Noordeloos M.E."/>
            <person name="Ohm R.A."/>
            <person name="Ortiz-Santana B."/>
            <person name="Ovrebo C."/>
            <person name="Racz N."/>
            <person name="Riley R."/>
            <person name="Savchenko A."/>
            <person name="Shiryaev A."/>
            <person name="Soop K."/>
            <person name="Spirin V."/>
            <person name="Szebenyi C."/>
            <person name="Tomsovsky M."/>
            <person name="Tulloss R.E."/>
            <person name="Uehling J."/>
            <person name="Grigoriev I.V."/>
            <person name="Vagvolgyi C."/>
            <person name="Papp T."/>
            <person name="Martin F.M."/>
            <person name="Miettinen O."/>
            <person name="Hibbett D.S."/>
            <person name="Nagy L.G."/>
        </authorList>
    </citation>
    <scope>NUCLEOTIDE SEQUENCE [LARGE SCALE GENOMIC DNA]</scope>
    <source>
        <strain evidence="2 3">FP101781</strain>
    </source>
</reference>
<feature type="region of interest" description="Disordered" evidence="1">
    <location>
        <begin position="235"/>
        <end position="284"/>
    </location>
</feature>
<evidence type="ECO:0000313" key="3">
    <source>
        <dbReference type="Proteomes" id="UP000298030"/>
    </source>
</evidence>
<evidence type="ECO:0000313" key="2">
    <source>
        <dbReference type="EMBL" id="TEB08794.1"/>
    </source>
</evidence>